<dbReference type="PROSITE" id="PS50109">
    <property type="entry name" value="HIS_KIN"/>
    <property type="match status" value="1"/>
</dbReference>
<feature type="domain" description="Response regulatory" evidence="5">
    <location>
        <begin position="478"/>
        <end position="602"/>
    </location>
</feature>
<dbReference type="SMART" id="SM00387">
    <property type="entry name" value="HATPase_c"/>
    <property type="match status" value="1"/>
</dbReference>
<reference evidence="6" key="1">
    <citation type="submission" date="2021-09" db="EMBL/GenBank/DDBJ databases">
        <authorList>
            <consortium name="AG Swart"/>
            <person name="Singh M."/>
            <person name="Singh A."/>
            <person name="Seah K."/>
            <person name="Emmerich C."/>
        </authorList>
    </citation>
    <scope>NUCLEOTIDE SEQUENCE</scope>
    <source>
        <strain evidence="6">ATCC30299</strain>
    </source>
</reference>
<dbReference type="Pfam" id="PF02518">
    <property type="entry name" value="HATPase_c"/>
    <property type="match status" value="1"/>
</dbReference>
<keyword evidence="3" id="KW-0812">Transmembrane</keyword>
<proteinExistence type="predicted"/>
<dbReference type="CDD" id="cd00082">
    <property type="entry name" value="HisKA"/>
    <property type="match status" value="1"/>
</dbReference>
<evidence type="ECO:0000313" key="6">
    <source>
        <dbReference type="EMBL" id="CAG9319561.1"/>
    </source>
</evidence>
<dbReference type="InterPro" id="IPR003661">
    <property type="entry name" value="HisK_dim/P_dom"/>
</dbReference>
<gene>
    <name evidence="6" type="ORF">BSTOLATCC_MIC24112</name>
</gene>
<dbReference type="InterPro" id="IPR001789">
    <property type="entry name" value="Sig_transdc_resp-reg_receiver"/>
</dbReference>
<dbReference type="Gene3D" id="3.30.565.10">
    <property type="entry name" value="Histidine kinase-like ATPase, C-terminal domain"/>
    <property type="match status" value="1"/>
</dbReference>
<dbReference type="EMBL" id="CAJZBQ010000023">
    <property type="protein sequence ID" value="CAG9319561.1"/>
    <property type="molecule type" value="Genomic_DNA"/>
</dbReference>
<evidence type="ECO:0000259" key="5">
    <source>
        <dbReference type="PROSITE" id="PS50110"/>
    </source>
</evidence>
<dbReference type="SUPFAM" id="SSF52172">
    <property type="entry name" value="CheY-like"/>
    <property type="match status" value="1"/>
</dbReference>
<evidence type="ECO:0008006" key="8">
    <source>
        <dbReference type="Google" id="ProtNLM"/>
    </source>
</evidence>
<keyword evidence="7" id="KW-1185">Reference proteome</keyword>
<dbReference type="InterPro" id="IPR036890">
    <property type="entry name" value="HATPase_C_sf"/>
</dbReference>
<feature type="modified residue" description="4-aspartylphosphate" evidence="2">
    <location>
        <position position="531"/>
    </location>
</feature>
<keyword evidence="3" id="KW-1133">Transmembrane helix</keyword>
<dbReference type="Proteomes" id="UP001162131">
    <property type="component" value="Unassembled WGS sequence"/>
</dbReference>
<evidence type="ECO:0000256" key="1">
    <source>
        <dbReference type="ARBA" id="ARBA00022553"/>
    </source>
</evidence>
<dbReference type="Pfam" id="PF00512">
    <property type="entry name" value="HisKA"/>
    <property type="match status" value="1"/>
</dbReference>
<dbReference type="InterPro" id="IPR036097">
    <property type="entry name" value="HisK_dim/P_sf"/>
</dbReference>
<evidence type="ECO:0000313" key="7">
    <source>
        <dbReference type="Proteomes" id="UP001162131"/>
    </source>
</evidence>
<dbReference type="GO" id="GO:0000155">
    <property type="term" value="F:phosphorelay sensor kinase activity"/>
    <property type="evidence" value="ECO:0007669"/>
    <property type="project" value="InterPro"/>
</dbReference>
<dbReference type="InterPro" id="IPR011006">
    <property type="entry name" value="CheY-like_superfamily"/>
</dbReference>
<evidence type="ECO:0000256" key="2">
    <source>
        <dbReference type="PROSITE-ProRule" id="PRU00169"/>
    </source>
</evidence>
<dbReference type="InterPro" id="IPR005467">
    <property type="entry name" value="His_kinase_dom"/>
</dbReference>
<dbReference type="InterPro" id="IPR050956">
    <property type="entry name" value="2C_system_His_kinase"/>
</dbReference>
<evidence type="ECO:0000256" key="3">
    <source>
        <dbReference type="SAM" id="Phobius"/>
    </source>
</evidence>
<dbReference type="SUPFAM" id="SSF47384">
    <property type="entry name" value="Homodimeric domain of signal transducing histidine kinase"/>
    <property type="match status" value="1"/>
</dbReference>
<name>A0AAU9J1D4_9CILI</name>
<dbReference type="Pfam" id="PF00072">
    <property type="entry name" value="Response_reg"/>
    <property type="match status" value="1"/>
</dbReference>
<sequence>MFAFVSMSLFLNAVLTNKWIFNLMMLKHMYIWHIHPYLSSSYSQINFAHFIYAILFLVYFCNKGFFNKQKISLERFLYQKELEKSKNKLGTIAQSTTNGIIILTNNEIVFNNSSILELLNCDLPSLFSVIEKLEYCPEKKLARYSNSNFLIDDVMLTMENINTEEICLGITKLNDINLEWRAKKILWEEVPSLFLTARNANQIIELEKNIANDKMKTILLRSVSHELKTPLNAILHFTNEILEKHRSKLNSEDLQQLSMVVTSSKLMLSLINDLLDYSKILAGVFSIRKVYTNFRKIIYSTCELIEIQAKRKGLSYSCHIDPNVPEEIYTDPLRYGQVLLNLLSNALKFTMKGGIEVHFYIDCNNKLKCQVKDTGIGIPEKTMQKIFTAFNSPNNPNLNPNGSGLGLSISNYLVKELGGDSIKVKSSVSKGSLFWFSIDILQEKIQIEDCESEPDEIDDSLCTVMSRYSSFDSGCHYDILIVDDNEFNLEVLGSVLTKYNVKFAEASGGRDAIEKIKLQDKSHQFKAVIMDCNMPELDGLETTKELCSMYKQGKLRKIPYVIGYSAYSSDEDRQLSLASGMMDYLMKPCPPEEIIATINKYL</sequence>
<protein>
    <recommendedName>
        <fullName evidence="8">Histidine kinase</fullName>
    </recommendedName>
</protein>
<evidence type="ECO:0000259" key="4">
    <source>
        <dbReference type="PROSITE" id="PS50109"/>
    </source>
</evidence>
<dbReference type="PANTHER" id="PTHR43719">
    <property type="entry name" value="TWO-COMPONENT HISTIDINE KINASE"/>
    <property type="match status" value="1"/>
</dbReference>
<accession>A0AAU9J1D4</accession>
<dbReference type="PANTHER" id="PTHR43719:SF28">
    <property type="entry name" value="PEROXIDE STRESS-ACTIVATED HISTIDINE KINASE MAK1-RELATED"/>
    <property type="match status" value="1"/>
</dbReference>
<feature type="transmembrane region" description="Helical" evidence="3">
    <location>
        <begin position="40"/>
        <end position="61"/>
    </location>
</feature>
<dbReference type="Gene3D" id="1.10.287.130">
    <property type="match status" value="1"/>
</dbReference>
<dbReference type="SUPFAM" id="SSF55874">
    <property type="entry name" value="ATPase domain of HSP90 chaperone/DNA topoisomerase II/histidine kinase"/>
    <property type="match status" value="1"/>
</dbReference>
<dbReference type="AlphaFoldDB" id="A0AAU9J1D4"/>
<organism evidence="6 7">
    <name type="scientific">Blepharisma stoltei</name>
    <dbReference type="NCBI Taxonomy" id="1481888"/>
    <lineage>
        <taxon>Eukaryota</taxon>
        <taxon>Sar</taxon>
        <taxon>Alveolata</taxon>
        <taxon>Ciliophora</taxon>
        <taxon>Postciliodesmatophora</taxon>
        <taxon>Heterotrichea</taxon>
        <taxon>Heterotrichida</taxon>
        <taxon>Blepharismidae</taxon>
        <taxon>Blepharisma</taxon>
    </lineage>
</organism>
<dbReference type="Gene3D" id="3.40.50.2300">
    <property type="match status" value="1"/>
</dbReference>
<dbReference type="PRINTS" id="PR00344">
    <property type="entry name" value="BCTRLSENSOR"/>
</dbReference>
<dbReference type="PROSITE" id="PS50110">
    <property type="entry name" value="RESPONSE_REGULATORY"/>
    <property type="match status" value="1"/>
</dbReference>
<dbReference type="SMART" id="SM00448">
    <property type="entry name" value="REC"/>
    <property type="match status" value="1"/>
</dbReference>
<keyword evidence="3" id="KW-0472">Membrane</keyword>
<dbReference type="InterPro" id="IPR004358">
    <property type="entry name" value="Sig_transdc_His_kin-like_C"/>
</dbReference>
<dbReference type="CDD" id="cd17546">
    <property type="entry name" value="REC_hyHK_CKI1_RcsC-like"/>
    <property type="match status" value="1"/>
</dbReference>
<feature type="domain" description="Histidine kinase" evidence="4">
    <location>
        <begin position="222"/>
        <end position="442"/>
    </location>
</feature>
<keyword evidence="1 2" id="KW-0597">Phosphoprotein</keyword>
<dbReference type="InterPro" id="IPR003594">
    <property type="entry name" value="HATPase_dom"/>
</dbReference>
<comment type="caution">
    <text evidence="6">The sequence shown here is derived from an EMBL/GenBank/DDBJ whole genome shotgun (WGS) entry which is preliminary data.</text>
</comment>
<dbReference type="SMART" id="SM00388">
    <property type="entry name" value="HisKA"/>
    <property type="match status" value="1"/>
</dbReference>